<evidence type="ECO:0000313" key="2">
    <source>
        <dbReference type="EMBL" id="KAF6821095.1"/>
    </source>
</evidence>
<feature type="region of interest" description="Disordered" evidence="1">
    <location>
        <begin position="59"/>
        <end position="94"/>
    </location>
</feature>
<name>A0A8H6JXT0_9PEZI</name>
<evidence type="ECO:0000256" key="1">
    <source>
        <dbReference type="SAM" id="MobiDB-lite"/>
    </source>
</evidence>
<proteinExistence type="predicted"/>
<organism evidence="2 3">
    <name type="scientific">Colletotrichum musicola</name>
    <dbReference type="NCBI Taxonomy" id="2175873"/>
    <lineage>
        <taxon>Eukaryota</taxon>
        <taxon>Fungi</taxon>
        <taxon>Dikarya</taxon>
        <taxon>Ascomycota</taxon>
        <taxon>Pezizomycotina</taxon>
        <taxon>Sordariomycetes</taxon>
        <taxon>Hypocreomycetidae</taxon>
        <taxon>Glomerellales</taxon>
        <taxon>Glomerellaceae</taxon>
        <taxon>Colletotrichum</taxon>
        <taxon>Colletotrichum orchidearum species complex</taxon>
    </lineage>
</organism>
<keyword evidence="3" id="KW-1185">Reference proteome</keyword>
<gene>
    <name evidence="2" type="ORF">CMUS01_11453</name>
</gene>
<protein>
    <submittedName>
        <fullName evidence="2">Uncharacterized protein</fullName>
    </submittedName>
</protein>
<dbReference type="Proteomes" id="UP000639643">
    <property type="component" value="Unassembled WGS sequence"/>
</dbReference>
<accession>A0A8H6JXT0</accession>
<sequence length="143" mass="16085">MTLAIDKMHATRSELMETLSNELLTDSGRVNADWITALSNWAQSSRKSPRIKPRWPFLRSRGRRNFGPGHVIPTTTSAQDPGQLAVPPLDLGRRRGAMERTQPDDQLIPLAPVSGTRKFYRWCVYAARHPGDRVGASSWLRPP</sequence>
<reference evidence="2" key="1">
    <citation type="journal article" date="2020" name="Phytopathology">
        <title>Genome Sequence Resources of Colletotrichum truncatum, C. plurivorum, C. musicola, and C. sojae: Four Species Pathogenic to Soybean (Glycine max).</title>
        <authorList>
            <person name="Rogerio F."/>
            <person name="Boufleur T.R."/>
            <person name="Ciampi-Guillardi M."/>
            <person name="Sukno S.A."/>
            <person name="Thon M.R."/>
            <person name="Massola Junior N.S."/>
            <person name="Baroncelli R."/>
        </authorList>
    </citation>
    <scope>NUCLEOTIDE SEQUENCE</scope>
    <source>
        <strain evidence="2">LFN0074</strain>
    </source>
</reference>
<dbReference type="AlphaFoldDB" id="A0A8H6JXT0"/>
<dbReference type="EMBL" id="WIGM01000583">
    <property type="protein sequence ID" value="KAF6821095.1"/>
    <property type="molecule type" value="Genomic_DNA"/>
</dbReference>
<comment type="caution">
    <text evidence="2">The sequence shown here is derived from an EMBL/GenBank/DDBJ whole genome shotgun (WGS) entry which is preliminary data.</text>
</comment>
<evidence type="ECO:0000313" key="3">
    <source>
        <dbReference type="Proteomes" id="UP000639643"/>
    </source>
</evidence>